<keyword evidence="2 3" id="KW-0040">ANK repeat</keyword>
<reference evidence="7" key="1">
    <citation type="journal article" date="2019" name="bioRxiv">
        <title>Genomics, evolutionary history and diagnostics of the Alternaria alternata species group including apple and Asian pear pathotypes.</title>
        <authorList>
            <person name="Armitage A.D."/>
            <person name="Cockerton H.M."/>
            <person name="Sreenivasaprasad S."/>
            <person name="Woodhall J.W."/>
            <person name="Lane C.R."/>
            <person name="Harrison R.J."/>
            <person name="Clarkson J.P."/>
        </authorList>
    </citation>
    <scope>NUCLEOTIDE SEQUENCE [LARGE SCALE GENOMIC DNA]</scope>
    <source>
        <strain evidence="7">FERA 1177</strain>
    </source>
</reference>
<feature type="repeat" description="ANK" evidence="3">
    <location>
        <begin position="142"/>
        <end position="175"/>
    </location>
</feature>
<dbReference type="InterPro" id="IPR036770">
    <property type="entry name" value="Ankyrin_rpt-contain_sf"/>
</dbReference>
<dbReference type="EMBL" id="PDXD01000023">
    <property type="protein sequence ID" value="RYN72914.1"/>
    <property type="molecule type" value="Genomic_DNA"/>
</dbReference>
<gene>
    <name evidence="6" type="ORF">AA0117_g8059</name>
</gene>
<evidence type="ECO:0000256" key="2">
    <source>
        <dbReference type="ARBA" id="ARBA00023043"/>
    </source>
</evidence>
<dbReference type="Pfam" id="PF00023">
    <property type="entry name" value="Ank"/>
    <property type="match status" value="1"/>
</dbReference>
<evidence type="ECO:0000256" key="4">
    <source>
        <dbReference type="SAM" id="MobiDB-lite"/>
    </source>
</evidence>
<dbReference type="PROSITE" id="PS50297">
    <property type="entry name" value="ANK_REP_REGION"/>
    <property type="match status" value="8"/>
</dbReference>
<proteinExistence type="predicted"/>
<dbReference type="PANTHER" id="PTHR24198:SF165">
    <property type="entry name" value="ANKYRIN REPEAT-CONTAINING PROTEIN-RELATED"/>
    <property type="match status" value="1"/>
</dbReference>
<feature type="repeat" description="ANK" evidence="3">
    <location>
        <begin position="210"/>
        <end position="231"/>
    </location>
</feature>
<feature type="repeat" description="ANK" evidence="3">
    <location>
        <begin position="475"/>
        <end position="507"/>
    </location>
</feature>
<accession>A0A4Q4NC58</accession>
<protein>
    <submittedName>
        <fullName evidence="6">Uncharacterized protein</fullName>
    </submittedName>
</protein>
<keyword evidence="5" id="KW-0812">Transmembrane</keyword>
<dbReference type="VEuPathDB" id="FungiDB:CC77DRAFT_1052733"/>
<organism evidence="6 7">
    <name type="scientific">Alternaria alternata</name>
    <name type="common">Alternaria rot fungus</name>
    <name type="synonym">Torula alternata</name>
    <dbReference type="NCBI Taxonomy" id="5599"/>
    <lineage>
        <taxon>Eukaryota</taxon>
        <taxon>Fungi</taxon>
        <taxon>Dikarya</taxon>
        <taxon>Ascomycota</taxon>
        <taxon>Pezizomycotina</taxon>
        <taxon>Dothideomycetes</taxon>
        <taxon>Pleosporomycetidae</taxon>
        <taxon>Pleosporales</taxon>
        <taxon>Pleosporineae</taxon>
        <taxon>Pleosporaceae</taxon>
        <taxon>Alternaria</taxon>
        <taxon>Alternaria sect. Alternaria</taxon>
        <taxon>Alternaria alternata complex</taxon>
    </lineage>
</organism>
<dbReference type="PRINTS" id="PR01415">
    <property type="entry name" value="ANKYRIN"/>
</dbReference>
<comment type="caution">
    <text evidence="6">The sequence shown here is derived from an EMBL/GenBank/DDBJ whole genome shotgun (WGS) entry which is preliminary data.</text>
</comment>
<dbReference type="Gene3D" id="1.25.40.20">
    <property type="entry name" value="Ankyrin repeat-containing domain"/>
    <property type="match status" value="5"/>
</dbReference>
<feature type="repeat" description="ANK" evidence="3">
    <location>
        <begin position="176"/>
        <end position="197"/>
    </location>
</feature>
<evidence type="ECO:0000256" key="3">
    <source>
        <dbReference type="PROSITE-ProRule" id="PRU00023"/>
    </source>
</evidence>
<keyword evidence="1" id="KW-0677">Repeat</keyword>
<dbReference type="InterPro" id="IPR002110">
    <property type="entry name" value="Ankyrin_rpt"/>
</dbReference>
<feature type="repeat" description="ANK" evidence="3">
    <location>
        <begin position="442"/>
        <end position="474"/>
    </location>
</feature>
<dbReference type="Proteomes" id="UP000291422">
    <property type="component" value="Unassembled WGS sequence"/>
</dbReference>
<evidence type="ECO:0000256" key="1">
    <source>
        <dbReference type="ARBA" id="ARBA00022737"/>
    </source>
</evidence>
<sequence>MNSGALLESKQSATGSTVNSSQSNQNLPLWLAAKNGKEDEVESQLSTNEWKELRLGTNEWNKTAKDSEGRTALWWAVWHGQARIAGMLLATRKFDVNERPYGYYGLLHAAVLFKHIDVTKLLLDQDGLDVNSKDTYGLDNLNQQTPLHLAADRGLEEMAKLLLAHPGIDVNSQNKSGETPLHAAAKKGYKEILVLLLARAEITLAPRNKNGSAPLHLAAENGHEELVDALLGTPKLETMSDVGKDEYGGSPLHAAAKNGHRGVVKLLLAHGTDPDLRDPRGATPLHLAAIDGYEDCVIALMDRADVNVKDQNLRTPLHEAVQEQHHKVVEHLLKKSRVLVHVPDKDLSTPLHLALLMGYESIARQLLKASGFGETPKGTHNRALLSCATQTGNAVMLKLLFKRLEPSVITAEINALDENEQTLLWSAAKRRDNNVMELLSKKDEVTLHLLVQRGEASLVTVLLEAGYNVDTKDNLGRSALHVATILGHFDIAESLVSFGASVDCKDGRGNTALRLAIQRKRCDFIDMLLESSADMTGVRKHEWLDAYGQTMPDAVYLEKELSGKKTIRSIKAAAIPDTIRQMHNAPKTGRRLMLLANELPWKNGQLHPSIVPIRPNMLETSVPSLSKSGNVRFSVAIWFPAGFDKANGNFFKVPDRGTCRIAWSTSSSTSNVDDELRCRPTDYFSMLPSGNIPKDGLDFFAQFLSHLREVWLEICDLAEQHLAECRISQLEERGSNRELILRLAQNARTWADLRKILKEQTRTAHEFASDYSFRYNGNQGSDEVDMLLSDFTTTIGGRLDGLDQTVRDLLQLSLFGMNVNILKDNPDWRWFFLAGSICLVSTICAWLIFKYCPIESWIEREVGQKIRRVANVSVQVASERKGSNEPKRLPI</sequence>
<name>A0A4Q4NC58_ALTAL</name>
<keyword evidence="5" id="KW-0472">Membrane</keyword>
<dbReference type="SUPFAM" id="SSF48403">
    <property type="entry name" value="Ankyrin repeat"/>
    <property type="match status" value="2"/>
</dbReference>
<feature type="repeat" description="ANK" evidence="3">
    <location>
        <begin position="280"/>
        <end position="313"/>
    </location>
</feature>
<evidence type="ECO:0000313" key="7">
    <source>
        <dbReference type="Proteomes" id="UP000291422"/>
    </source>
</evidence>
<dbReference type="SMART" id="SM00248">
    <property type="entry name" value="ANK"/>
    <property type="match status" value="13"/>
</dbReference>
<keyword evidence="5" id="KW-1133">Transmembrane helix</keyword>
<evidence type="ECO:0000313" key="6">
    <source>
        <dbReference type="EMBL" id="RYN72914.1"/>
    </source>
</evidence>
<dbReference type="AlphaFoldDB" id="A0A4Q4NC58"/>
<dbReference type="VEuPathDB" id="FungiDB:CC77DRAFT_1082511"/>
<dbReference type="Pfam" id="PF12796">
    <property type="entry name" value="Ank_2"/>
    <property type="match status" value="3"/>
</dbReference>
<dbReference type="PROSITE" id="PS50088">
    <property type="entry name" value="ANK_REPEAT"/>
    <property type="match status" value="8"/>
</dbReference>
<feature type="transmembrane region" description="Helical" evidence="5">
    <location>
        <begin position="828"/>
        <end position="849"/>
    </location>
</feature>
<feature type="repeat" description="ANK" evidence="3">
    <location>
        <begin position="247"/>
        <end position="279"/>
    </location>
</feature>
<feature type="region of interest" description="Disordered" evidence="4">
    <location>
        <begin position="1"/>
        <end position="23"/>
    </location>
</feature>
<evidence type="ECO:0000256" key="5">
    <source>
        <dbReference type="SAM" id="Phobius"/>
    </source>
</evidence>
<feature type="repeat" description="ANK" evidence="3">
    <location>
        <begin position="508"/>
        <end position="540"/>
    </location>
</feature>
<dbReference type="PANTHER" id="PTHR24198">
    <property type="entry name" value="ANKYRIN REPEAT AND PROTEIN KINASE DOMAIN-CONTAINING PROTEIN"/>
    <property type="match status" value="1"/>
</dbReference>